<protein>
    <submittedName>
        <fullName evidence="3">Glycosyltransferase family 4 protein</fullName>
    </submittedName>
</protein>
<evidence type="ECO:0000313" key="3">
    <source>
        <dbReference type="EMBL" id="QNP43219.1"/>
    </source>
</evidence>
<dbReference type="InterPro" id="IPR001296">
    <property type="entry name" value="Glyco_trans_1"/>
</dbReference>
<dbReference type="SUPFAM" id="SSF53756">
    <property type="entry name" value="UDP-Glycosyltransferase/glycogen phosphorylase"/>
    <property type="match status" value="1"/>
</dbReference>
<name>A0ABX6T051_9SPHN</name>
<dbReference type="InterPro" id="IPR028098">
    <property type="entry name" value="Glyco_trans_4-like_N"/>
</dbReference>
<keyword evidence="4" id="KW-1185">Reference proteome</keyword>
<dbReference type="PANTHER" id="PTHR45947">
    <property type="entry name" value="SULFOQUINOVOSYL TRANSFERASE SQD2"/>
    <property type="match status" value="1"/>
</dbReference>
<proteinExistence type="predicted"/>
<reference evidence="3 4" key="1">
    <citation type="submission" date="2020-08" db="EMBL/GenBank/DDBJ databases">
        <title>Genome sequence of Sphingomonas daechungensis KACC 18115T.</title>
        <authorList>
            <person name="Hyun D.-W."/>
            <person name="Bae J.-W."/>
        </authorList>
    </citation>
    <scope>NUCLEOTIDE SEQUENCE [LARGE SCALE GENOMIC DNA]</scope>
    <source>
        <strain evidence="3 4">KACC 18115</strain>
    </source>
</reference>
<evidence type="ECO:0000313" key="4">
    <source>
        <dbReference type="Proteomes" id="UP000516134"/>
    </source>
</evidence>
<feature type="domain" description="Glycosyltransferase subfamily 4-like N-terminal" evidence="2">
    <location>
        <begin position="19"/>
        <end position="209"/>
    </location>
</feature>
<dbReference type="CDD" id="cd03801">
    <property type="entry name" value="GT4_PimA-like"/>
    <property type="match status" value="1"/>
</dbReference>
<dbReference type="Proteomes" id="UP000516134">
    <property type="component" value="Chromosome"/>
</dbReference>
<dbReference type="PANTHER" id="PTHR45947:SF13">
    <property type="entry name" value="TRANSFERASE"/>
    <property type="match status" value="1"/>
</dbReference>
<accession>A0ABX6T051</accession>
<sequence>MSPLRVAIVTTFYPPCNFGGDGIYIRNFVQSLARRGCEVEVIYDADAWKVGVSALHPPPSPEQVPQPDGVTVHQLESRWPLGSTLLTQQAGRPVVQHKAIEAILAKGFDVIHFHNISLVGGPAVLALGEAIKLCTVHDHWLVCPNHILWRHDRELCVGRECFKCSLTFRRPPQAWRHTSLLEDNLAHLDALIALSQSVADRHREFGLKKDMLPMASFMPNADAQASSTALGSSHDRPYFLFVGRLQSFKGVQDAISCFDDDSPADLLIAGSGEFEPELRALAAGCKSVKFLGKIEQDKLRALYRDAVALIAPSLCYEVFPMVALEAFREGTPVIARNLGPYPQIVEESAGGILFDDEDGLRDAMTKLASDPALRDRLGASGRAALAERWTETKAIDDWLELVRSIAVKKGKEDTKRKIDALFAIESAS</sequence>
<dbReference type="EMBL" id="CP060780">
    <property type="protein sequence ID" value="QNP43219.1"/>
    <property type="molecule type" value="Genomic_DNA"/>
</dbReference>
<gene>
    <name evidence="3" type="ORF">H9L15_15080</name>
</gene>
<evidence type="ECO:0000259" key="1">
    <source>
        <dbReference type="Pfam" id="PF00534"/>
    </source>
</evidence>
<dbReference type="RefSeq" id="WP_187714649.1">
    <property type="nucleotide sequence ID" value="NZ_BAABJC010000001.1"/>
</dbReference>
<dbReference type="Gene3D" id="3.40.50.2000">
    <property type="entry name" value="Glycogen Phosphorylase B"/>
    <property type="match status" value="2"/>
</dbReference>
<feature type="domain" description="Glycosyl transferase family 1" evidence="1">
    <location>
        <begin position="228"/>
        <end position="382"/>
    </location>
</feature>
<dbReference type="Pfam" id="PF13439">
    <property type="entry name" value="Glyco_transf_4"/>
    <property type="match status" value="1"/>
</dbReference>
<evidence type="ECO:0000259" key="2">
    <source>
        <dbReference type="Pfam" id="PF13439"/>
    </source>
</evidence>
<organism evidence="3 4">
    <name type="scientific">Sphingomonas daechungensis</name>
    <dbReference type="NCBI Taxonomy" id="1176646"/>
    <lineage>
        <taxon>Bacteria</taxon>
        <taxon>Pseudomonadati</taxon>
        <taxon>Pseudomonadota</taxon>
        <taxon>Alphaproteobacteria</taxon>
        <taxon>Sphingomonadales</taxon>
        <taxon>Sphingomonadaceae</taxon>
        <taxon>Sphingomonas</taxon>
    </lineage>
</organism>
<dbReference type="Pfam" id="PF00534">
    <property type="entry name" value="Glycos_transf_1"/>
    <property type="match status" value="1"/>
</dbReference>
<dbReference type="InterPro" id="IPR050194">
    <property type="entry name" value="Glycosyltransferase_grp1"/>
</dbReference>